<keyword evidence="3 7" id="KW-0812">Transmembrane</keyword>
<feature type="transmembrane region" description="Helical" evidence="7">
    <location>
        <begin position="95"/>
        <end position="120"/>
    </location>
</feature>
<dbReference type="PANTHER" id="PTHR23513:SF6">
    <property type="entry name" value="MAJOR FACILITATOR SUPERFAMILY ASSOCIATED DOMAIN-CONTAINING PROTEIN"/>
    <property type="match status" value="1"/>
</dbReference>
<evidence type="ECO:0000256" key="2">
    <source>
        <dbReference type="ARBA" id="ARBA00022475"/>
    </source>
</evidence>
<organism evidence="10 12">
    <name type="scientific">Micromonospora musae</name>
    <dbReference type="NCBI Taxonomy" id="1894970"/>
    <lineage>
        <taxon>Bacteria</taxon>
        <taxon>Bacillati</taxon>
        <taxon>Actinomycetota</taxon>
        <taxon>Actinomycetes</taxon>
        <taxon>Micromonosporales</taxon>
        <taxon>Micromonosporaceae</taxon>
        <taxon>Micromonospora</taxon>
    </lineage>
</organism>
<dbReference type="Gene3D" id="1.20.1250.20">
    <property type="entry name" value="MFS general substrate transporter like domains"/>
    <property type="match status" value="1"/>
</dbReference>
<feature type="transmembrane region" description="Helical" evidence="7">
    <location>
        <begin position="297"/>
        <end position="315"/>
    </location>
</feature>
<feature type="transmembrane region" description="Helical" evidence="7">
    <location>
        <begin position="21"/>
        <end position="48"/>
    </location>
</feature>
<evidence type="ECO:0000313" key="12">
    <source>
        <dbReference type="Proteomes" id="UP000275865"/>
    </source>
</evidence>
<reference evidence="11 12" key="1">
    <citation type="submission" date="2018-09" db="EMBL/GenBank/DDBJ databases">
        <title>Micromonospora sp. nov. MS1-9, isolated from a root of Musa sp.</title>
        <authorList>
            <person name="Kuncharoen N."/>
            <person name="Kudo T."/>
            <person name="Ohkuma M."/>
            <person name="Yuki M."/>
            <person name="Tanasupawat S."/>
        </authorList>
    </citation>
    <scope>NUCLEOTIDE SEQUENCE [LARGE SCALE GENOMIC DNA]</scope>
    <source>
        <strain evidence="10 12">MS1-9</strain>
        <strain evidence="9 11">NGC1-4</strain>
    </source>
</reference>
<feature type="region of interest" description="Disordered" evidence="6">
    <location>
        <begin position="414"/>
        <end position="445"/>
    </location>
</feature>
<evidence type="ECO:0000313" key="10">
    <source>
        <dbReference type="EMBL" id="RKN34520.1"/>
    </source>
</evidence>
<dbReference type="Proteomes" id="UP000275865">
    <property type="component" value="Unassembled WGS sequence"/>
</dbReference>
<dbReference type="PROSITE" id="PS50850">
    <property type="entry name" value="MFS"/>
    <property type="match status" value="1"/>
</dbReference>
<dbReference type="Proteomes" id="UP000271548">
    <property type="component" value="Unassembled WGS sequence"/>
</dbReference>
<dbReference type="EMBL" id="RAZT01000003">
    <property type="protein sequence ID" value="RKN34520.1"/>
    <property type="molecule type" value="Genomic_DNA"/>
</dbReference>
<keyword evidence="5 7" id="KW-0472">Membrane</keyword>
<dbReference type="GO" id="GO:0005886">
    <property type="term" value="C:plasma membrane"/>
    <property type="evidence" value="ECO:0007669"/>
    <property type="project" value="UniProtKB-SubCell"/>
</dbReference>
<feature type="transmembrane region" description="Helical" evidence="7">
    <location>
        <begin position="170"/>
        <end position="198"/>
    </location>
</feature>
<accession>A0A3A9YB98</accession>
<dbReference type="AlphaFoldDB" id="A0A3A9YB98"/>
<comment type="caution">
    <text evidence="10">The sequence shown here is derived from an EMBL/GenBank/DDBJ whole genome shotgun (WGS) entry which is preliminary data.</text>
</comment>
<feature type="transmembrane region" description="Helical" evidence="7">
    <location>
        <begin position="386"/>
        <end position="406"/>
    </location>
</feature>
<evidence type="ECO:0000256" key="7">
    <source>
        <dbReference type="SAM" id="Phobius"/>
    </source>
</evidence>
<dbReference type="GO" id="GO:0022857">
    <property type="term" value="F:transmembrane transporter activity"/>
    <property type="evidence" value="ECO:0007669"/>
    <property type="project" value="InterPro"/>
</dbReference>
<comment type="subcellular location">
    <subcellularLocation>
        <location evidence="1">Cell membrane</location>
        <topology evidence="1">Multi-pass membrane protein</topology>
    </subcellularLocation>
</comment>
<evidence type="ECO:0000256" key="4">
    <source>
        <dbReference type="ARBA" id="ARBA00022989"/>
    </source>
</evidence>
<dbReference type="PANTHER" id="PTHR23513">
    <property type="entry name" value="INTEGRAL MEMBRANE EFFLUX PROTEIN-RELATED"/>
    <property type="match status" value="1"/>
</dbReference>
<feature type="transmembrane region" description="Helical" evidence="7">
    <location>
        <begin position="362"/>
        <end position="380"/>
    </location>
</feature>
<proteinExistence type="predicted"/>
<gene>
    <name evidence="10" type="ORF">D7044_06695</name>
    <name evidence="9" type="ORF">D7147_14820</name>
</gene>
<evidence type="ECO:0000313" key="11">
    <source>
        <dbReference type="Proteomes" id="UP000271548"/>
    </source>
</evidence>
<dbReference type="InterPro" id="IPR036259">
    <property type="entry name" value="MFS_trans_sf"/>
</dbReference>
<protein>
    <submittedName>
        <fullName evidence="10">MFS transporter</fullName>
    </submittedName>
</protein>
<evidence type="ECO:0000256" key="6">
    <source>
        <dbReference type="SAM" id="MobiDB-lite"/>
    </source>
</evidence>
<evidence type="ECO:0000259" key="8">
    <source>
        <dbReference type="PROSITE" id="PS50850"/>
    </source>
</evidence>
<dbReference type="SUPFAM" id="SSF103473">
    <property type="entry name" value="MFS general substrate transporter"/>
    <property type="match status" value="1"/>
</dbReference>
<keyword evidence="11" id="KW-1185">Reference proteome</keyword>
<feature type="transmembrane region" description="Helical" evidence="7">
    <location>
        <begin position="54"/>
        <end position="74"/>
    </location>
</feature>
<evidence type="ECO:0000256" key="5">
    <source>
        <dbReference type="ARBA" id="ARBA00023136"/>
    </source>
</evidence>
<evidence type="ECO:0000313" key="9">
    <source>
        <dbReference type="EMBL" id="RKN18711.1"/>
    </source>
</evidence>
<dbReference type="Pfam" id="PF07690">
    <property type="entry name" value="MFS_1"/>
    <property type="match status" value="1"/>
</dbReference>
<dbReference type="InterPro" id="IPR020846">
    <property type="entry name" value="MFS_dom"/>
</dbReference>
<feature type="domain" description="Major facilitator superfamily (MFS) profile" evidence="8">
    <location>
        <begin position="228"/>
        <end position="445"/>
    </location>
</feature>
<feature type="transmembrane region" description="Helical" evidence="7">
    <location>
        <begin position="321"/>
        <end position="341"/>
    </location>
</feature>
<name>A0A3A9YB98_9ACTN</name>
<keyword evidence="4 7" id="KW-1133">Transmembrane helix</keyword>
<evidence type="ECO:0000256" key="1">
    <source>
        <dbReference type="ARBA" id="ARBA00004651"/>
    </source>
</evidence>
<dbReference type="OrthoDB" id="145388at2"/>
<dbReference type="CDD" id="cd06173">
    <property type="entry name" value="MFS_MefA_like"/>
    <property type="match status" value="1"/>
</dbReference>
<dbReference type="RefSeq" id="WP_120677911.1">
    <property type="nucleotide sequence ID" value="NZ_RAZS01000005.1"/>
</dbReference>
<feature type="transmembrane region" description="Helical" evidence="7">
    <location>
        <begin position="263"/>
        <end position="285"/>
    </location>
</feature>
<feature type="transmembrane region" description="Helical" evidence="7">
    <location>
        <begin position="233"/>
        <end position="257"/>
    </location>
</feature>
<dbReference type="EMBL" id="RAZS01000005">
    <property type="protein sequence ID" value="RKN18711.1"/>
    <property type="molecule type" value="Genomic_DNA"/>
</dbReference>
<dbReference type="InterPro" id="IPR011701">
    <property type="entry name" value="MFS"/>
</dbReference>
<sequence length="445" mass="45896">MTALAPAPPRRAGLLRHRDFRLLWAAQTVSGIGSNVTAVALPLVAVAVLDASTFQVAVLTAAAWLPWLLVGLPAGAWVDRLPRRPVMITCDLASALLFLSVPAAAAADLLSIGQLLVVALGAGLSRVFFETADQVYLPFLLRPAQVPEGNAKLQSTQTASYVVGPSLAGLIAQAVGAVAALLLDALTFLVSAVCLARIHRTEPRPSRSGPARSLRREIVDGVRFVARDPYLRVMTLFGAASNIGLVGYQAVLVLFLVREVRLAPGAVGLLVAAMSLGGIAGALLATAAGRRFGSARAMLLAAVFTGPPALLIPLAGPGPAVLWPALGGVLVSLGVAVGNVLKGSFRQTYPPRELLGRVTVSMQLLNYGTIPLAALLAGALGTVFGVRVAVLAMTGWLALTPLILLVGPVRHRRDLPAAPEPPERTRPGPAARTAVDASAAGGTVS</sequence>
<evidence type="ECO:0000256" key="3">
    <source>
        <dbReference type="ARBA" id="ARBA00022692"/>
    </source>
</evidence>
<keyword evidence="2" id="KW-1003">Cell membrane</keyword>